<evidence type="ECO:0000256" key="7">
    <source>
        <dbReference type="ARBA" id="ARBA00023136"/>
    </source>
</evidence>
<keyword evidence="10" id="KW-1185">Reference proteome</keyword>
<feature type="transmembrane region" description="Helical" evidence="8">
    <location>
        <begin position="93"/>
        <end position="114"/>
    </location>
</feature>
<evidence type="ECO:0000313" key="9">
    <source>
        <dbReference type="EMBL" id="QAR33115.1"/>
    </source>
</evidence>
<dbReference type="FunFam" id="1.10.3470.10:FF:000001">
    <property type="entry name" value="Vitamin B12 ABC transporter permease BtuC"/>
    <property type="match status" value="1"/>
</dbReference>
<organism evidence="9 10">
    <name type="scientific">Geovibrio thiophilus</name>
    <dbReference type="NCBI Taxonomy" id="139438"/>
    <lineage>
        <taxon>Bacteria</taxon>
        <taxon>Pseudomonadati</taxon>
        <taxon>Deferribacterota</taxon>
        <taxon>Deferribacteres</taxon>
        <taxon>Deferribacterales</taxon>
        <taxon>Geovibrionaceae</taxon>
        <taxon>Geovibrio</taxon>
    </lineage>
</organism>
<evidence type="ECO:0000256" key="3">
    <source>
        <dbReference type="ARBA" id="ARBA00022448"/>
    </source>
</evidence>
<dbReference type="InterPro" id="IPR000522">
    <property type="entry name" value="ABC_transptr_permease_BtuC"/>
</dbReference>
<dbReference type="GO" id="GO:0005886">
    <property type="term" value="C:plasma membrane"/>
    <property type="evidence" value="ECO:0007669"/>
    <property type="project" value="UniProtKB-SubCell"/>
</dbReference>
<keyword evidence="4" id="KW-1003">Cell membrane</keyword>
<accession>A0A3R5Y6U5</accession>
<feature type="transmembrane region" description="Helical" evidence="8">
    <location>
        <begin position="246"/>
        <end position="273"/>
    </location>
</feature>
<comment type="subcellular location">
    <subcellularLocation>
        <location evidence="1">Cell membrane</location>
        <topology evidence="1">Multi-pass membrane protein</topology>
    </subcellularLocation>
</comment>
<feature type="transmembrane region" description="Helical" evidence="8">
    <location>
        <begin position="199"/>
        <end position="222"/>
    </location>
</feature>
<name>A0A3R5Y6U5_9BACT</name>
<evidence type="ECO:0000256" key="4">
    <source>
        <dbReference type="ARBA" id="ARBA00022475"/>
    </source>
</evidence>
<gene>
    <name evidence="9" type="ORF">EP073_06785</name>
</gene>
<keyword evidence="7 8" id="KW-0472">Membrane</keyword>
<dbReference type="Gene3D" id="1.10.3470.10">
    <property type="entry name" value="ABC transporter involved in vitamin B12 uptake, BtuC"/>
    <property type="match status" value="1"/>
</dbReference>
<dbReference type="KEGG" id="gtl:EP073_06785"/>
<feature type="transmembrane region" description="Helical" evidence="8">
    <location>
        <begin position="285"/>
        <end position="304"/>
    </location>
</feature>
<dbReference type="SUPFAM" id="SSF81345">
    <property type="entry name" value="ABC transporter involved in vitamin B12 uptake, BtuC"/>
    <property type="match status" value="1"/>
</dbReference>
<feature type="transmembrane region" description="Helical" evidence="8">
    <location>
        <begin position="60"/>
        <end position="81"/>
    </location>
</feature>
<reference evidence="9 10" key="1">
    <citation type="submission" date="2019-01" db="EMBL/GenBank/DDBJ databases">
        <title>Geovibrio thiophilus DSM 11263, complete genome.</title>
        <authorList>
            <person name="Spring S."/>
            <person name="Bunk B."/>
            <person name="Sproer C."/>
        </authorList>
    </citation>
    <scope>NUCLEOTIDE SEQUENCE [LARGE SCALE GENOMIC DNA]</scope>
    <source>
        <strain evidence="9 10">DSM 11263</strain>
    </source>
</reference>
<feature type="transmembrane region" description="Helical" evidence="8">
    <location>
        <begin position="155"/>
        <end position="178"/>
    </location>
</feature>
<dbReference type="PANTHER" id="PTHR30472:SF25">
    <property type="entry name" value="ABC TRANSPORTER PERMEASE PROTEIN MJ0876-RELATED"/>
    <property type="match status" value="1"/>
</dbReference>
<evidence type="ECO:0000256" key="5">
    <source>
        <dbReference type="ARBA" id="ARBA00022692"/>
    </source>
</evidence>
<feature type="transmembrane region" description="Helical" evidence="8">
    <location>
        <begin position="126"/>
        <end position="149"/>
    </location>
</feature>
<keyword evidence="3" id="KW-0813">Transport</keyword>
<feature type="transmembrane region" description="Helical" evidence="8">
    <location>
        <begin position="6"/>
        <end position="23"/>
    </location>
</feature>
<feature type="transmembrane region" description="Helical" evidence="8">
    <location>
        <begin position="310"/>
        <end position="335"/>
    </location>
</feature>
<dbReference type="CDD" id="cd06550">
    <property type="entry name" value="TM_ABC_iron-siderophores_like"/>
    <property type="match status" value="1"/>
</dbReference>
<dbReference type="InterPro" id="IPR037294">
    <property type="entry name" value="ABC_BtuC-like"/>
</dbReference>
<sequence length="345" mass="36957">MKGRLLFWLGLVCLLVLFVLFGLKHGALRSTWGQTFSALFMRGEYEDLEYFIWHLRMPKILAALAVGGALSVSGAILQNILNNPLASSFTLGLSQGAAFGAAFAIIILGAGSMVHTGSGLIFGNMGMIAAGAFFGSMLASLIILLFSFVKGMSAQGLILAGVAMSAFFSACTMLLQYFSTDNQLAATVFWTFGDLGKGGWGEAITVLIVTAFGILFSFRFSWDYNAMQWGELHAAGLGVEVKKIRIYSLIITSLMAAFATAFYGVIGFVGLIAPHMVRLMFRHTGHGFLIPASALLGGVFLLGADLLAQLVFYPLTLPVGVITAFTGVPMFLFLLMKRSVKYGQG</sequence>
<evidence type="ECO:0000313" key="10">
    <source>
        <dbReference type="Proteomes" id="UP000287502"/>
    </source>
</evidence>
<dbReference type="EMBL" id="CP035108">
    <property type="protein sequence ID" value="QAR33115.1"/>
    <property type="molecule type" value="Genomic_DNA"/>
</dbReference>
<evidence type="ECO:0000256" key="8">
    <source>
        <dbReference type="SAM" id="Phobius"/>
    </source>
</evidence>
<dbReference type="GO" id="GO:0022857">
    <property type="term" value="F:transmembrane transporter activity"/>
    <property type="evidence" value="ECO:0007669"/>
    <property type="project" value="InterPro"/>
</dbReference>
<keyword evidence="6 8" id="KW-1133">Transmembrane helix</keyword>
<dbReference type="OrthoDB" id="9782305at2"/>
<dbReference type="RefSeq" id="WP_128466401.1">
    <property type="nucleotide sequence ID" value="NZ_CP035108.1"/>
</dbReference>
<evidence type="ECO:0000256" key="2">
    <source>
        <dbReference type="ARBA" id="ARBA00007935"/>
    </source>
</evidence>
<dbReference type="AlphaFoldDB" id="A0A3R5Y6U5"/>
<evidence type="ECO:0000256" key="6">
    <source>
        <dbReference type="ARBA" id="ARBA00022989"/>
    </source>
</evidence>
<dbReference type="PANTHER" id="PTHR30472">
    <property type="entry name" value="FERRIC ENTEROBACTIN TRANSPORT SYSTEM PERMEASE PROTEIN"/>
    <property type="match status" value="1"/>
</dbReference>
<evidence type="ECO:0000256" key="1">
    <source>
        <dbReference type="ARBA" id="ARBA00004651"/>
    </source>
</evidence>
<keyword evidence="5 8" id="KW-0812">Transmembrane</keyword>
<comment type="similarity">
    <text evidence="2">Belongs to the binding-protein-dependent transport system permease family. FecCD subfamily.</text>
</comment>
<dbReference type="Pfam" id="PF01032">
    <property type="entry name" value="FecCD"/>
    <property type="match status" value="1"/>
</dbReference>
<proteinExistence type="inferred from homology"/>
<dbReference type="GO" id="GO:0033214">
    <property type="term" value="P:siderophore-iron import into cell"/>
    <property type="evidence" value="ECO:0007669"/>
    <property type="project" value="TreeGrafter"/>
</dbReference>
<protein>
    <submittedName>
        <fullName evidence="9">Iron ABC transporter permease</fullName>
    </submittedName>
</protein>
<dbReference type="Proteomes" id="UP000287502">
    <property type="component" value="Chromosome"/>
</dbReference>